<keyword evidence="6" id="KW-1185">Reference proteome</keyword>
<keyword evidence="2" id="KW-0547">Nucleotide-binding</keyword>
<dbReference type="CDD" id="cd03255">
    <property type="entry name" value="ABC_MJ0796_LolCDE_FtsE"/>
    <property type="match status" value="1"/>
</dbReference>
<keyword evidence="1" id="KW-0813">Transport</keyword>
<sequence>MVGVAGPSGSGKSTLLHLLAGLDTPTTGEIAVCGTTVGALSRRRRTAFRRENVGMVFQRFHLLPALTARENVALPLVQAGVARSDRRSRASELLDAVGLDDRASHYPSALSGGEQQRVAIARALAADPAVVIADEPTGELDRETGERVLDLLTDVSDGRAIIVASHDEYTLDRTDRVVRLRDGIRQ</sequence>
<dbReference type="Proteomes" id="UP000011586">
    <property type="component" value="Unassembled WGS sequence"/>
</dbReference>
<evidence type="ECO:0000259" key="4">
    <source>
        <dbReference type="PROSITE" id="PS50893"/>
    </source>
</evidence>
<evidence type="ECO:0000256" key="3">
    <source>
        <dbReference type="ARBA" id="ARBA00022840"/>
    </source>
</evidence>
<dbReference type="AlphaFoldDB" id="M0EJ31"/>
<dbReference type="GO" id="GO:0016887">
    <property type="term" value="F:ATP hydrolysis activity"/>
    <property type="evidence" value="ECO:0007669"/>
    <property type="project" value="InterPro"/>
</dbReference>
<dbReference type="InterPro" id="IPR015854">
    <property type="entry name" value="ABC_transpr_LolD-like"/>
</dbReference>
<keyword evidence="3 5" id="KW-0067">ATP-binding</keyword>
<proteinExistence type="predicted"/>
<comment type="caution">
    <text evidence="5">The sequence shown here is derived from an EMBL/GenBank/DDBJ whole genome shotgun (WGS) entry which is preliminary data.</text>
</comment>
<dbReference type="PROSITE" id="PS50893">
    <property type="entry name" value="ABC_TRANSPORTER_2"/>
    <property type="match status" value="1"/>
</dbReference>
<dbReference type="SMART" id="SM00382">
    <property type="entry name" value="AAA"/>
    <property type="match status" value="1"/>
</dbReference>
<evidence type="ECO:0000256" key="2">
    <source>
        <dbReference type="ARBA" id="ARBA00022741"/>
    </source>
</evidence>
<evidence type="ECO:0000256" key="1">
    <source>
        <dbReference type="ARBA" id="ARBA00022448"/>
    </source>
</evidence>
<dbReference type="GO" id="GO:0022857">
    <property type="term" value="F:transmembrane transporter activity"/>
    <property type="evidence" value="ECO:0007669"/>
    <property type="project" value="TreeGrafter"/>
</dbReference>
<evidence type="ECO:0000313" key="6">
    <source>
        <dbReference type="Proteomes" id="UP000011586"/>
    </source>
</evidence>
<accession>M0EJ31</accession>
<dbReference type="GO" id="GO:0005524">
    <property type="term" value="F:ATP binding"/>
    <property type="evidence" value="ECO:0007669"/>
    <property type="project" value="UniProtKB-KW"/>
</dbReference>
<dbReference type="InterPro" id="IPR003439">
    <property type="entry name" value="ABC_transporter-like_ATP-bd"/>
</dbReference>
<dbReference type="PROSITE" id="PS00211">
    <property type="entry name" value="ABC_TRANSPORTER_1"/>
    <property type="match status" value="1"/>
</dbReference>
<dbReference type="SUPFAM" id="SSF52540">
    <property type="entry name" value="P-loop containing nucleoside triphosphate hydrolases"/>
    <property type="match status" value="1"/>
</dbReference>
<evidence type="ECO:0000313" key="5">
    <source>
        <dbReference type="EMBL" id="ELZ47791.1"/>
    </source>
</evidence>
<dbReference type="Gene3D" id="3.40.50.300">
    <property type="entry name" value="P-loop containing nucleotide triphosphate hydrolases"/>
    <property type="match status" value="1"/>
</dbReference>
<organism evidence="5 6">
    <name type="scientific">Halorubrum californiense DSM 19288</name>
    <dbReference type="NCBI Taxonomy" id="1227465"/>
    <lineage>
        <taxon>Archaea</taxon>
        <taxon>Methanobacteriati</taxon>
        <taxon>Methanobacteriota</taxon>
        <taxon>Stenosarchaea group</taxon>
        <taxon>Halobacteria</taxon>
        <taxon>Halobacteriales</taxon>
        <taxon>Haloferacaceae</taxon>
        <taxon>Halorubrum</taxon>
    </lineage>
</organism>
<dbReference type="PANTHER" id="PTHR24220">
    <property type="entry name" value="IMPORT ATP-BINDING PROTEIN"/>
    <property type="match status" value="1"/>
</dbReference>
<dbReference type="InterPro" id="IPR017871">
    <property type="entry name" value="ABC_transporter-like_CS"/>
</dbReference>
<dbReference type="InterPro" id="IPR017911">
    <property type="entry name" value="MacB-like_ATP-bd"/>
</dbReference>
<name>M0EJ31_9EURY</name>
<dbReference type="Pfam" id="PF00005">
    <property type="entry name" value="ABC_tran"/>
    <property type="match status" value="1"/>
</dbReference>
<dbReference type="InterPro" id="IPR003593">
    <property type="entry name" value="AAA+_ATPase"/>
</dbReference>
<feature type="domain" description="ABC transporter" evidence="4">
    <location>
        <begin position="2"/>
        <end position="184"/>
    </location>
</feature>
<protein>
    <submittedName>
        <fullName evidence="5">ABC transporter ATP-binding protein</fullName>
    </submittedName>
</protein>
<dbReference type="GO" id="GO:0005886">
    <property type="term" value="C:plasma membrane"/>
    <property type="evidence" value="ECO:0007669"/>
    <property type="project" value="TreeGrafter"/>
</dbReference>
<reference evidence="5 6" key="1">
    <citation type="journal article" date="2014" name="PLoS Genet.">
        <title>Phylogenetically driven sequencing of extremely halophilic archaea reveals strategies for static and dynamic osmo-response.</title>
        <authorList>
            <person name="Becker E.A."/>
            <person name="Seitzer P.M."/>
            <person name="Tritt A."/>
            <person name="Larsen D."/>
            <person name="Krusor M."/>
            <person name="Yao A.I."/>
            <person name="Wu D."/>
            <person name="Madern D."/>
            <person name="Eisen J.A."/>
            <person name="Darling A.E."/>
            <person name="Facciotti M.T."/>
        </authorList>
    </citation>
    <scope>NUCLEOTIDE SEQUENCE [LARGE SCALE GENOMIC DNA]</scope>
    <source>
        <strain evidence="5 6">DSM 19288</strain>
    </source>
</reference>
<dbReference type="EMBL" id="AOJK01000011">
    <property type="protein sequence ID" value="ELZ47791.1"/>
    <property type="molecule type" value="Genomic_DNA"/>
</dbReference>
<dbReference type="PATRIC" id="fig|1227465.4.peg.434"/>
<gene>
    <name evidence="5" type="ORF">C463_02216</name>
</gene>
<dbReference type="InterPro" id="IPR027417">
    <property type="entry name" value="P-loop_NTPase"/>
</dbReference>
<dbReference type="STRING" id="1227465.C463_02216"/>